<accession>A0A0G0M8H5</accession>
<keyword evidence="1" id="KW-0472">Membrane</keyword>
<proteinExistence type="predicted"/>
<evidence type="ECO:0000256" key="1">
    <source>
        <dbReference type="SAM" id="Phobius"/>
    </source>
</evidence>
<reference evidence="2 3" key="1">
    <citation type="journal article" date="2015" name="Nature">
        <title>rRNA introns, odd ribosomes, and small enigmatic genomes across a large radiation of phyla.</title>
        <authorList>
            <person name="Brown C.T."/>
            <person name="Hug L.A."/>
            <person name="Thomas B.C."/>
            <person name="Sharon I."/>
            <person name="Castelle C.J."/>
            <person name="Singh A."/>
            <person name="Wilkins M.J."/>
            <person name="Williams K.H."/>
            <person name="Banfield J.F."/>
        </authorList>
    </citation>
    <scope>NUCLEOTIDE SEQUENCE [LARGE SCALE GENOMIC DNA]</scope>
</reference>
<dbReference type="EMBL" id="LBWB01000012">
    <property type="protein sequence ID" value="KKR00434.1"/>
    <property type="molecule type" value="Genomic_DNA"/>
</dbReference>
<keyword evidence="1" id="KW-0812">Transmembrane</keyword>
<sequence length="310" mass="35031">MSERGKDKKIVNARSTIAHLGRKEHLTSKEEDRLDKAKKITRRQFFKRAGVLTGGAALTVIGGGAAYKIVENLTKSESDEEVVTGYEKALNSVVEGDSEGEKLLDFYRDRKRDAHIEGDVIYADEEGDLDSNFWVVVDRGGEFKSNRVTGISEYSQDNNLLRVRSFESTDDFKGTLLAHELKHAYDDIMQIEGPDENSFYRSEAEAYDFEFRLLDNVSGKRFIGVLQEQSRSIEPGKFRGRLSDENFISLNDLFLDAVSKEELNHRVVVYTIALNFAAIGLRSDIADVAQQKAEYIRAIYSQDIPILPLD</sequence>
<organism evidence="2 3">
    <name type="scientific">Candidatus Woesebacteria bacterium GW2011_GWB1_39_12</name>
    <dbReference type="NCBI Taxonomy" id="1618574"/>
    <lineage>
        <taxon>Bacteria</taxon>
        <taxon>Candidatus Woeseibacteriota</taxon>
    </lineage>
</organism>
<dbReference type="AlphaFoldDB" id="A0A0G0M8H5"/>
<gene>
    <name evidence="2" type="ORF">UT24_C0012G0056</name>
</gene>
<name>A0A0G0M8H5_9BACT</name>
<comment type="caution">
    <text evidence="2">The sequence shown here is derived from an EMBL/GenBank/DDBJ whole genome shotgun (WGS) entry which is preliminary data.</text>
</comment>
<keyword evidence="1" id="KW-1133">Transmembrane helix</keyword>
<protein>
    <recommendedName>
        <fullName evidence="4">Twin-arginine translocation signal domain-containing protein</fullName>
    </recommendedName>
</protein>
<evidence type="ECO:0000313" key="2">
    <source>
        <dbReference type="EMBL" id="KKR00434.1"/>
    </source>
</evidence>
<evidence type="ECO:0008006" key="4">
    <source>
        <dbReference type="Google" id="ProtNLM"/>
    </source>
</evidence>
<feature type="transmembrane region" description="Helical" evidence="1">
    <location>
        <begin position="49"/>
        <end position="70"/>
    </location>
</feature>
<dbReference type="Proteomes" id="UP000033881">
    <property type="component" value="Unassembled WGS sequence"/>
</dbReference>
<evidence type="ECO:0000313" key="3">
    <source>
        <dbReference type="Proteomes" id="UP000033881"/>
    </source>
</evidence>